<evidence type="ECO:0000313" key="1">
    <source>
        <dbReference type="EMBL" id="KAF4306168.1"/>
    </source>
</evidence>
<dbReference type="AlphaFoldDB" id="A0A8H4IW18"/>
<name>A0A8H4IW18_9PEZI</name>
<comment type="caution">
    <text evidence="1">The sequence shown here is derived from an EMBL/GenBank/DDBJ whole genome shotgun (WGS) entry which is preliminary data.</text>
</comment>
<dbReference type="EMBL" id="WWBZ02000033">
    <property type="protein sequence ID" value="KAF4306168.1"/>
    <property type="molecule type" value="Genomic_DNA"/>
</dbReference>
<keyword evidence="2" id="KW-1185">Reference proteome</keyword>
<organism evidence="1 2">
    <name type="scientific">Botryosphaeria dothidea</name>
    <dbReference type="NCBI Taxonomy" id="55169"/>
    <lineage>
        <taxon>Eukaryota</taxon>
        <taxon>Fungi</taxon>
        <taxon>Dikarya</taxon>
        <taxon>Ascomycota</taxon>
        <taxon>Pezizomycotina</taxon>
        <taxon>Dothideomycetes</taxon>
        <taxon>Dothideomycetes incertae sedis</taxon>
        <taxon>Botryosphaeriales</taxon>
        <taxon>Botryosphaeriaceae</taxon>
        <taxon>Botryosphaeria</taxon>
    </lineage>
</organism>
<evidence type="ECO:0008006" key="3">
    <source>
        <dbReference type="Google" id="ProtNLM"/>
    </source>
</evidence>
<protein>
    <recommendedName>
        <fullName evidence="3">Ankyrin repeat protein</fullName>
    </recommendedName>
</protein>
<dbReference type="SUPFAM" id="SSF48403">
    <property type="entry name" value="Ankyrin repeat"/>
    <property type="match status" value="1"/>
</dbReference>
<gene>
    <name evidence="1" type="ORF">GTA08_BOTSDO04956</name>
</gene>
<proteinExistence type="predicted"/>
<evidence type="ECO:0000313" key="2">
    <source>
        <dbReference type="Proteomes" id="UP000572817"/>
    </source>
</evidence>
<reference evidence="1" key="1">
    <citation type="submission" date="2020-04" db="EMBL/GenBank/DDBJ databases">
        <title>Genome Assembly and Annotation of Botryosphaeria dothidea sdau 11-99, a Latent Pathogen of Apple Fruit Ring Rot in China.</title>
        <authorList>
            <person name="Yu C."/>
            <person name="Diao Y."/>
            <person name="Lu Q."/>
            <person name="Zhao J."/>
            <person name="Cui S."/>
            <person name="Peng C."/>
            <person name="He B."/>
            <person name="Liu H."/>
        </authorList>
    </citation>
    <scope>NUCLEOTIDE SEQUENCE [LARGE SCALE GENOMIC DNA]</scope>
    <source>
        <strain evidence="1">Sdau11-99</strain>
    </source>
</reference>
<dbReference type="Gene3D" id="1.25.40.20">
    <property type="entry name" value="Ankyrin repeat-containing domain"/>
    <property type="match status" value="1"/>
</dbReference>
<accession>A0A8H4IW18</accession>
<sequence>MTQLLVAGADLTNAMMHGPDSVFWAFRQPEYSLWKTLPTVHAALSKLPLDQRYRHGRTILHHAAIAVVQEFQIRRYESDEVLAAAAARGLELLVGAGFDVNAQDDDGDTPLHILSASILRAMGRGLLETFCAARASFCGLRNCMGETVAEALRRGVEEGCGAERWADLLWVEWNVEELLREYGRDAEAWAWVKSLAGYESDLERV</sequence>
<dbReference type="Proteomes" id="UP000572817">
    <property type="component" value="Unassembled WGS sequence"/>
</dbReference>
<dbReference type="InterPro" id="IPR036770">
    <property type="entry name" value="Ankyrin_rpt-contain_sf"/>
</dbReference>